<comment type="caution">
    <text evidence="1">The sequence shown here is derived from an EMBL/GenBank/DDBJ whole genome shotgun (WGS) entry which is preliminary data.</text>
</comment>
<protein>
    <submittedName>
        <fullName evidence="1">Uncharacterized protein</fullName>
    </submittedName>
</protein>
<organism evidence="1 2">
    <name type="scientific">Hoylesella oralis ATCC 33269</name>
    <dbReference type="NCBI Taxonomy" id="873533"/>
    <lineage>
        <taxon>Bacteria</taxon>
        <taxon>Pseudomonadati</taxon>
        <taxon>Bacteroidota</taxon>
        <taxon>Bacteroidia</taxon>
        <taxon>Bacteroidales</taxon>
        <taxon>Prevotellaceae</taxon>
        <taxon>Hoylesella</taxon>
    </lineage>
</organism>
<dbReference type="EMBL" id="AEPE02000002">
    <property type="protein sequence ID" value="EFZ38038.1"/>
    <property type="molecule type" value="Genomic_DNA"/>
</dbReference>
<evidence type="ECO:0000313" key="1">
    <source>
        <dbReference type="EMBL" id="EFZ38038.1"/>
    </source>
</evidence>
<proteinExistence type="predicted"/>
<keyword evidence="2" id="KW-1185">Reference proteome</keyword>
<dbReference type="AlphaFoldDB" id="E7RMQ7"/>
<accession>E7RMQ7</accession>
<dbReference type="HOGENOM" id="CLU_3171705_0_0_10"/>
<evidence type="ECO:0000313" key="2">
    <source>
        <dbReference type="Proteomes" id="UP000005580"/>
    </source>
</evidence>
<gene>
    <name evidence="1" type="ORF">HMPREF0663_10407</name>
</gene>
<dbReference type="Proteomes" id="UP000005580">
    <property type="component" value="Unassembled WGS sequence"/>
</dbReference>
<name>E7RMQ7_9BACT</name>
<reference evidence="1" key="1">
    <citation type="submission" date="2011-01" db="EMBL/GenBank/DDBJ databases">
        <authorList>
            <person name="Muzny D."/>
            <person name="Qin X."/>
            <person name="Buhay C."/>
            <person name="Dugan-Rocha S."/>
            <person name="Ding Y."/>
            <person name="Chen G."/>
            <person name="Hawes A."/>
            <person name="Holder M."/>
            <person name="Jhangiani S."/>
            <person name="Johnson A."/>
            <person name="Khan Z."/>
            <person name="Li Z."/>
            <person name="Liu W."/>
            <person name="Liu X."/>
            <person name="Perez L."/>
            <person name="Shen H."/>
            <person name="Wang Q."/>
            <person name="Watt J."/>
            <person name="Xi L."/>
            <person name="Xin Y."/>
            <person name="Zhou J."/>
            <person name="Deng J."/>
            <person name="Jiang H."/>
            <person name="Liu Y."/>
            <person name="Qu J."/>
            <person name="Song X.-Z."/>
            <person name="Zhang L."/>
            <person name="Villasana D."/>
            <person name="Johnson A."/>
            <person name="Liu J."/>
            <person name="Liyanage D."/>
            <person name="Lorensuhewa L."/>
            <person name="Robinson T."/>
            <person name="Song A."/>
            <person name="Song B.-B."/>
            <person name="Dinh H."/>
            <person name="Thornton R."/>
            <person name="Coyle M."/>
            <person name="Francisco L."/>
            <person name="Jackson L."/>
            <person name="Javaid M."/>
            <person name="Korchina V."/>
            <person name="Kovar C."/>
            <person name="Mata R."/>
            <person name="Mathew T."/>
            <person name="Ngo R."/>
            <person name="Nguyen L."/>
            <person name="Nguyen N."/>
            <person name="Okwuonu G."/>
            <person name="Ongeri F."/>
            <person name="Pham C."/>
            <person name="Simmons D."/>
            <person name="Wilczek-Boney K."/>
            <person name="Hale W."/>
            <person name="Jakkamsetti A."/>
            <person name="Pham P."/>
            <person name="Ruth R."/>
            <person name="San Lucas F."/>
            <person name="Warren J."/>
            <person name="Zhang J."/>
            <person name="Zhao Z."/>
            <person name="Zhou C."/>
            <person name="Zhu D."/>
            <person name="Lee S."/>
            <person name="Bess C."/>
            <person name="Blankenburg K."/>
            <person name="Forbes L."/>
            <person name="Fu Q."/>
            <person name="Gubbala S."/>
            <person name="Hirani K."/>
            <person name="Jayaseelan J.C."/>
            <person name="Lara F."/>
            <person name="Munidasa M."/>
            <person name="Palculict T."/>
            <person name="Patil S."/>
            <person name="Pu L.-L."/>
            <person name="Saada N."/>
            <person name="Tang L."/>
            <person name="Weissenberger G."/>
            <person name="Zhu Y."/>
            <person name="Hemphill L."/>
            <person name="Shang Y."/>
            <person name="Youmans B."/>
            <person name="Ayvaz T."/>
            <person name="Ross M."/>
            <person name="Santibanez J."/>
            <person name="Aqrawi P."/>
            <person name="Gross S."/>
            <person name="Joshi V."/>
            <person name="Fowler G."/>
            <person name="Nazareth L."/>
            <person name="Reid J."/>
            <person name="Worley K."/>
            <person name="Petrosino J."/>
            <person name="Highlander S."/>
            <person name="Gibbs R."/>
        </authorList>
    </citation>
    <scope>NUCLEOTIDE SEQUENCE [LARGE SCALE GENOMIC DNA]</scope>
    <source>
        <strain evidence="1">ATCC 33269</strain>
    </source>
</reference>
<sequence length="47" mass="5882">MRVVTILKKYYLRIIPARRRLYILIQIKFFRGYPSFTLIDFLKNKQF</sequence>